<dbReference type="EMBL" id="CP078045">
    <property type="protein sequence ID" value="QXR08464.1"/>
    <property type="molecule type" value="Genomic_DNA"/>
</dbReference>
<name>A0A380VDI9_ACILW</name>
<accession>A0A380VDI9</accession>
<reference evidence="1" key="3">
    <citation type="submission" date="2021-06" db="EMBL/GenBank/DDBJ databases">
        <authorList>
            <person name="Diorio-Toth L."/>
        </authorList>
    </citation>
    <scope>NUCLEOTIDE SEQUENCE</scope>
    <source>
        <strain evidence="1">AL_065</strain>
    </source>
</reference>
<dbReference type="GeneID" id="69581765"/>
<proteinExistence type="predicted"/>
<protein>
    <submittedName>
        <fullName evidence="1">Uncharacterized protein</fullName>
    </submittedName>
</protein>
<organism evidence="1 2">
    <name type="scientific">Acinetobacter lwoffii</name>
    <dbReference type="NCBI Taxonomy" id="28090"/>
    <lineage>
        <taxon>Bacteria</taxon>
        <taxon>Pseudomonadati</taxon>
        <taxon>Pseudomonadota</taxon>
        <taxon>Gammaproteobacteria</taxon>
        <taxon>Moraxellales</taxon>
        <taxon>Moraxellaceae</taxon>
        <taxon>Acinetobacter</taxon>
    </lineage>
</organism>
<reference evidence="1" key="2">
    <citation type="journal article" date="2019" name="Nat. Commun.">
        <title>Spatiotemporal dynamics of multidrug resistant bacteria on intensive care unit surfaces.</title>
        <authorList>
            <person name="D'Souza A.W."/>
            <person name="Potter R.F."/>
            <person name="Wallace M."/>
            <person name="Shupe A."/>
            <person name="Patel S."/>
            <person name="Sun X."/>
            <person name="Gul D."/>
            <person name="Kwon J.H."/>
            <person name="Andleeb S."/>
            <person name="Burnham C.D."/>
            <person name="Dantas G."/>
        </authorList>
    </citation>
    <scope>NUCLEOTIDE SEQUENCE</scope>
    <source>
        <strain evidence="1">AL_065</strain>
    </source>
</reference>
<evidence type="ECO:0000313" key="2">
    <source>
        <dbReference type="Proteomes" id="UP000293391"/>
    </source>
</evidence>
<sequence length="117" mass="13035">MDMKLKNIILLISSVLISACSNADMTLTQRTLKPVIEYQCAKELKASKFWTASTYFMQDKNKAELEQNVCSCVGEHALKDIPASTLLKATLDEEVKSKLTQQAIANSLKGCMTEFLK</sequence>
<reference evidence="1" key="1">
    <citation type="submission" date="2018-10" db="EMBL/GenBank/DDBJ databases">
        <authorList>
            <person name="D'Souza A.W."/>
            <person name="Potter R.F."/>
            <person name="Wallace M."/>
            <person name="Shupe A."/>
            <person name="Patel S."/>
            <person name="Sun S."/>
            <person name="Gul D."/>
            <person name="Kwon J.H."/>
            <person name="Andleeb S."/>
            <person name="Burnham C.-A.D."/>
            <person name="Dantas G."/>
        </authorList>
    </citation>
    <scope>NUCLEOTIDE SEQUENCE</scope>
    <source>
        <strain evidence="1">AL_065</strain>
    </source>
</reference>
<dbReference type="AlphaFoldDB" id="A0A380VDI9"/>
<evidence type="ECO:0000313" key="1">
    <source>
        <dbReference type="EMBL" id="QXR08464.1"/>
    </source>
</evidence>
<dbReference type="RefSeq" id="WP_004645560.1">
    <property type="nucleotide sequence ID" value="NZ_BBSQ01000022.1"/>
</dbReference>
<dbReference type="PROSITE" id="PS51257">
    <property type="entry name" value="PROKAR_LIPOPROTEIN"/>
    <property type="match status" value="1"/>
</dbReference>
<dbReference type="Proteomes" id="UP000293391">
    <property type="component" value="Chromosome"/>
</dbReference>
<gene>
    <name evidence="1" type="ORF">EVX74_005710</name>
</gene>